<dbReference type="AlphaFoldDB" id="A0A939G633"/>
<name>A0A939G633_9BACT</name>
<accession>A0A939G633</accession>
<sequence>MAFFMMGAKQMTFNNATNELRWRIANSTVNQISVCYDIGEDLYRITFVTESRATVSEVIIEQLEANELHATIERYTGLRLSLSRVYAR</sequence>
<evidence type="ECO:0000313" key="1">
    <source>
        <dbReference type="EMBL" id="MBO0931888.1"/>
    </source>
</evidence>
<protein>
    <submittedName>
        <fullName evidence="1">Uncharacterized protein</fullName>
    </submittedName>
</protein>
<gene>
    <name evidence="1" type="ORF">J2I48_12840</name>
</gene>
<proteinExistence type="predicted"/>
<dbReference type="Proteomes" id="UP000664795">
    <property type="component" value="Unassembled WGS sequence"/>
</dbReference>
<keyword evidence="2" id="KW-1185">Reference proteome</keyword>
<comment type="caution">
    <text evidence="1">The sequence shown here is derived from an EMBL/GenBank/DDBJ whole genome shotgun (WGS) entry which is preliminary data.</text>
</comment>
<dbReference type="EMBL" id="JAFMYU010000009">
    <property type="protein sequence ID" value="MBO0931888.1"/>
    <property type="molecule type" value="Genomic_DNA"/>
</dbReference>
<organism evidence="1 2">
    <name type="scientific">Fibrella aquatilis</name>
    <dbReference type="NCBI Taxonomy" id="2817059"/>
    <lineage>
        <taxon>Bacteria</taxon>
        <taxon>Pseudomonadati</taxon>
        <taxon>Bacteroidota</taxon>
        <taxon>Cytophagia</taxon>
        <taxon>Cytophagales</taxon>
        <taxon>Spirosomataceae</taxon>
        <taxon>Fibrella</taxon>
    </lineage>
</organism>
<evidence type="ECO:0000313" key="2">
    <source>
        <dbReference type="Proteomes" id="UP000664795"/>
    </source>
</evidence>
<reference evidence="1 2" key="1">
    <citation type="submission" date="2021-03" db="EMBL/GenBank/DDBJ databases">
        <title>Fibrella sp. HMF5036 genome sequencing and assembly.</title>
        <authorList>
            <person name="Kang H."/>
            <person name="Kim H."/>
            <person name="Bae S."/>
            <person name="Joh K."/>
        </authorList>
    </citation>
    <scope>NUCLEOTIDE SEQUENCE [LARGE SCALE GENOMIC DNA]</scope>
    <source>
        <strain evidence="1 2">HMF5036</strain>
    </source>
</reference>